<feature type="transmembrane region" description="Helical" evidence="1">
    <location>
        <begin position="87"/>
        <end position="106"/>
    </location>
</feature>
<dbReference type="EMBL" id="PKMF04001066">
    <property type="protein sequence ID" value="KAK7814693.1"/>
    <property type="molecule type" value="Genomic_DNA"/>
</dbReference>
<dbReference type="Proteomes" id="UP000237347">
    <property type="component" value="Unassembled WGS sequence"/>
</dbReference>
<keyword evidence="3" id="KW-1185">Reference proteome</keyword>
<evidence type="ECO:0000313" key="3">
    <source>
        <dbReference type="Proteomes" id="UP000237347"/>
    </source>
</evidence>
<protein>
    <submittedName>
        <fullName evidence="2">Uncharacterized protein</fullName>
    </submittedName>
</protein>
<dbReference type="AlphaFoldDB" id="A0AAW0IKL5"/>
<comment type="caution">
    <text evidence="2">The sequence shown here is derived from an EMBL/GenBank/DDBJ whole genome shotgun (WGS) entry which is preliminary data.</text>
</comment>
<gene>
    <name evidence="2" type="ORF">CFP56_002626</name>
</gene>
<dbReference type="PANTHER" id="PTHR24177:SF329">
    <property type="entry name" value="ANKYRIN REPEAT PROTEIN"/>
    <property type="match status" value="1"/>
</dbReference>
<name>A0AAW0IKL5_QUESU</name>
<reference evidence="2 3" key="1">
    <citation type="journal article" date="2018" name="Sci. Data">
        <title>The draft genome sequence of cork oak.</title>
        <authorList>
            <person name="Ramos A.M."/>
            <person name="Usie A."/>
            <person name="Barbosa P."/>
            <person name="Barros P.M."/>
            <person name="Capote T."/>
            <person name="Chaves I."/>
            <person name="Simoes F."/>
            <person name="Abreu I."/>
            <person name="Carrasquinho I."/>
            <person name="Faro C."/>
            <person name="Guimaraes J.B."/>
            <person name="Mendonca D."/>
            <person name="Nobrega F."/>
            <person name="Rodrigues L."/>
            <person name="Saibo N.J.M."/>
            <person name="Varela M.C."/>
            <person name="Egas C."/>
            <person name="Matos J."/>
            <person name="Miguel C.M."/>
            <person name="Oliveira M.M."/>
            <person name="Ricardo C.P."/>
            <person name="Goncalves S."/>
        </authorList>
    </citation>
    <scope>NUCLEOTIDE SEQUENCE [LARGE SCALE GENOMIC DNA]</scope>
    <source>
        <strain evidence="3">cv. HL8</strain>
    </source>
</reference>
<keyword evidence="1" id="KW-0812">Transmembrane</keyword>
<dbReference type="GO" id="GO:0016020">
    <property type="term" value="C:membrane"/>
    <property type="evidence" value="ECO:0007669"/>
    <property type="project" value="TreeGrafter"/>
</dbReference>
<keyword evidence="1" id="KW-0472">Membrane</keyword>
<organism evidence="2 3">
    <name type="scientific">Quercus suber</name>
    <name type="common">Cork oak</name>
    <dbReference type="NCBI Taxonomy" id="58331"/>
    <lineage>
        <taxon>Eukaryota</taxon>
        <taxon>Viridiplantae</taxon>
        <taxon>Streptophyta</taxon>
        <taxon>Embryophyta</taxon>
        <taxon>Tracheophyta</taxon>
        <taxon>Spermatophyta</taxon>
        <taxon>Magnoliopsida</taxon>
        <taxon>eudicotyledons</taxon>
        <taxon>Gunneridae</taxon>
        <taxon>Pentapetalae</taxon>
        <taxon>rosids</taxon>
        <taxon>fabids</taxon>
        <taxon>Fagales</taxon>
        <taxon>Fagaceae</taxon>
        <taxon>Quercus</taxon>
    </lineage>
</organism>
<evidence type="ECO:0000256" key="1">
    <source>
        <dbReference type="SAM" id="Phobius"/>
    </source>
</evidence>
<evidence type="ECO:0000313" key="2">
    <source>
        <dbReference type="EMBL" id="KAK7814693.1"/>
    </source>
</evidence>
<sequence length="122" mass="13442">MPIPNFLSETWECERQGSGNRAIAEAEAENRPEIGTPQEVKSIVHPSLVEVENVDGFTPQDLFVENHKGFVDQAKNWVKETTSSCTVPVILIVIIMFAAAITVRGGKNQNTSSPMFLKDKQG</sequence>
<proteinExistence type="predicted"/>
<accession>A0AAW0IKL5</accession>
<dbReference type="PANTHER" id="PTHR24177">
    <property type="entry name" value="CASKIN"/>
    <property type="match status" value="1"/>
</dbReference>
<keyword evidence="1" id="KW-1133">Transmembrane helix</keyword>